<protein>
    <recommendedName>
        <fullName evidence="9">Methylated-DNA--protein-cysteine methyltransferase</fullName>
        <ecNumber evidence="9">2.1.1.63</ecNumber>
    </recommendedName>
    <alternativeName>
        <fullName evidence="9">6-O-methylguanine-DNA methyltransferase</fullName>
        <shortName evidence="9">MGMT</shortName>
    </alternativeName>
    <alternativeName>
        <fullName evidence="9">O-6-methylguanine-DNA-alkyltransferase</fullName>
    </alternativeName>
</protein>
<name>G9QHL4_9BACI</name>
<dbReference type="FunFam" id="1.10.10.10:FF:000214">
    <property type="entry name" value="Methylated-DNA--protein-cysteine methyltransferase"/>
    <property type="match status" value="1"/>
</dbReference>
<evidence type="ECO:0000256" key="8">
    <source>
        <dbReference type="ARBA" id="ARBA00049348"/>
    </source>
</evidence>
<dbReference type="CDD" id="cd06445">
    <property type="entry name" value="ATase"/>
    <property type="match status" value="1"/>
</dbReference>
<dbReference type="HOGENOM" id="CLU_000445_52_2_9"/>
<accession>G9QHL4</accession>
<dbReference type="RefSeq" id="WP_003352690.1">
    <property type="nucleotide sequence ID" value="NZ_JH414740.1"/>
</dbReference>
<keyword evidence="13" id="KW-1185">Reference proteome</keyword>
<evidence type="ECO:0000259" key="11">
    <source>
        <dbReference type="Pfam" id="PF02870"/>
    </source>
</evidence>
<evidence type="ECO:0000256" key="4">
    <source>
        <dbReference type="ARBA" id="ARBA00022603"/>
    </source>
</evidence>
<evidence type="ECO:0000256" key="3">
    <source>
        <dbReference type="ARBA" id="ARBA00022490"/>
    </source>
</evidence>
<dbReference type="InterPro" id="IPR023546">
    <property type="entry name" value="MGMT"/>
</dbReference>
<dbReference type="GO" id="GO:0003908">
    <property type="term" value="F:methylated-DNA-[protein]-cysteine S-methyltransferase activity"/>
    <property type="evidence" value="ECO:0007669"/>
    <property type="project" value="UniProtKB-UniRule"/>
</dbReference>
<evidence type="ECO:0000256" key="2">
    <source>
        <dbReference type="ARBA" id="ARBA00008711"/>
    </source>
</evidence>
<evidence type="ECO:0000256" key="5">
    <source>
        <dbReference type="ARBA" id="ARBA00022679"/>
    </source>
</evidence>
<feature type="domain" description="Methylated-DNA-[protein]-cysteine S-methyltransferase DNA binding" evidence="10">
    <location>
        <begin position="74"/>
        <end position="154"/>
    </location>
</feature>
<comment type="caution">
    <text evidence="12">The sequence shown here is derived from an EMBL/GenBank/DDBJ whole genome shotgun (WGS) entry which is preliminary data.</text>
</comment>
<sequence length="161" mass="18247">MKLFLTMNSPIGNLTIVSSRERIIGLEFGEKAENEEIKKTEKDALLMEARGQLLEYFDGKRKVFQLPIFLKGTEFRLKVWNELLHIPYGETRSYQEIAAAIGNKNAVRAVGQANKANPMPIIIPCHRVIGKNNQLIGYAGKQIDKKAILLELEKTSLFMMV</sequence>
<evidence type="ECO:0000313" key="13">
    <source>
        <dbReference type="Proteomes" id="UP000011747"/>
    </source>
</evidence>
<dbReference type="PANTHER" id="PTHR10815:SF13">
    <property type="entry name" value="METHYLATED-DNA--PROTEIN-CYSTEINE METHYLTRANSFERASE"/>
    <property type="match status" value="1"/>
</dbReference>
<dbReference type="PATRIC" id="fig|665952.3.peg.419"/>
<organism evidence="12 13">
    <name type="scientific">Bacillus smithii 7_3_47FAA</name>
    <dbReference type="NCBI Taxonomy" id="665952"/>
    <lineage>
        <taxon>Bacteria</taxon>
        <taxon>Bacillati</taxon>
        <taxon>Bacillota</taxon>
        <taxon>Bacilli</taxon>
        <taxon>Bacillales</taxon>
        <taxon>Bacillaceae</taxon>
        <taxon>Bacillus</taxon>
    </lineage>
</organism>
<dbReference type="AlphaFoldDB" id="G9QHL4"/>
<dbReference type="Pfam" id="PF02870">
    <property type="entry name" value="Methyltransf_1N"/>
    <property type="match status" value="1"/>
</dbReference>
<evidence type="ECO:0000313" key="12">
    <source>
        <dbReference type="EMBL" id="EHL79392.1"/>
    </source>
</evidence>
<evidence type="ECO:0000259" key="10">
    <source>
        <dbReference type="Pfam" id="PF01035"/>
    </source>
</evidence>
<dbReference type="Pfam" id="PF01035">
    <property type="entry name" value="DNA_binding_1"/>
    <property type="match status" value="1"/>
</dbReference>
<dbReference type="EMBL" id="ACWF01000016">
    <property type="protein sequence ID" value="EHL79392.1"/>
    <property type="molecule type" value="Genomic_DNA"/>
</dbReference>
<dbReference type="InterPro" id="IPR036631">
    <property type="entry name" value="MGMT_N_sf"/>
</dbReference>
<dbReference type="Gene3D" id="1.10.10.10">
    <property type="entry name" value="Winged helix-like DNA-binding domain superfamily/Winged helix DNA-binding domain"/>
    <property type="match status" value="1"/>
</dbReference>
<comment type="similarity">
    <text evidence="2 9">Belongs to the MGMT family.</text>
</comment>
<dbReference type="PANTHER" id="PTHR10815">
    <property type="entry name" value="METHYLATED-DNA--PROTEIN-CYSTEINE METHYLTRANSFERASE"/>
    <property type="match status" value="1"/>
</dbReference>
<comment type="catalytic activity">
    <reaction evidence="1 9">
        <text>a 4-O-methyl-thymidine in DNA + L-cysteinyl-[protein] = a thymidine in DNA + S-methyl-L-cysteinyl-[protein]</text>
        <dbReference type="Rhea" id="RHEA:53428"/>
        <dbReference type="Rhea" id="RHEA-COMP:10131"/>
        <dbReference type="Rhea" id="RHEA-COMP:10132"/>
        <dbReference type="Rhea" id="RHEA-COMP:13555"/>
        <dbReference type="Rhea" id="RHEA-COMP:13556"/>
        <dbReference type="ChEBI" id="CHEBI:29950"/>
        <dbReference type="ChEBI" id="CHEBI:82612"/>
        <dbReference type="ChEBI" id="CHEBI:137386"/>
        <dbReference type="ChEBI" id="CHEBI:137387"/>
        <dbReference type="EC" id="2.1.1.63"/>
    </reaction>
</comment>
<proteinExistence type="inferred from homology"/>
<dbReference type="PROSITE" id="PS00374">
    <property type="entry name" value="MGMT"/>
    <property type="match status" value="1"/>
</dbReference>
<evidence type="ECO:0000256" key="1">
    <source>
        <dbReference type="ARBA" id="ARBA00001286"/>
    </source>
</evidence>
<evidence type="ECO:0000256" key="7">
    <source>
        <dbReference type="ARBA" id="ARBA00023204"/>
    </source>
</evidence>
<dbReference type="NCBIfam" id="TIGR00589">
    <property type="entry name" value="ogt"/>
    <property type="match status" value="1"/>
</dbReference>
<comment type="catalytic activity">
    <reaction evidence="8 9">
        <text>a 6-O-methyl-2'-deoxyguanosine in DNA + L-cysteinyl-[protein] = S-methyl-L-cysteinyl-[protein] + a 2'-deoxyguanosine in DNA</text>
        <dbReference type="Rhea" id="RHEA:24000"/>
        <dbReference type="Rhea" id="RHEA-COMP:10131"/>
        <dbReference type="Rhea" id="RHEA-COMP:10132"/>
        <dbReference type="Rhea" id="RHEA-COMP:11367"/>
        <dbReference type="Rhea" id="RHEA-COMP:11368"/>
        <dbReference type="ChEBI" id="CHEBI:29950"/>
        <dbReference type="ChEBI" id="CHEBI:82612"/>
        <dbReference type="ChEBI" id="CHEBI:85445"/>
        <dbReference type="ChEBI" id="CHEBI:85448"/>
        <dbReference type="EC" id="2.1.1.63"/>
    </reaction>
</comment>
<evidence type="ECO:0000256" key="9">
    <source>
        <dbReference type="HAMAP-Rule" id="MF_00772"/>
    </source>
</evidence>
<dbReference type="Gene3D" id="3.30.160.70">
    <property type="entry name" value="Methylated DNA-protein cysteine methyltransferase domain"/>
    <property type="match status" value="1"/>
</dbReference>
<reference evidence="12 13" key="1">
    <citation type="submission" date="2011-09" db="EMBL/GenBank/DDBJ databases">
        <title>The Genome Sequence of Bacillus smithii 7_3_47FAA.</title>
        <authorList>
            <consortium name="The Broad Institute Genome Sequencing Platform"/>
            <person name="Earl A."/>
            <person name="Ward D."/>
            <person name="Feldgarden M."/>
            <person name="Gevers D."/>
            <person name="Daigneault M."/>
            <person name="Strauss J."/>
            <person name="Allen-Vercoe E."/>
            <person name="Young S.K."/>
            <person name="Zeng Q."/>
            <person name="Gargeya S."/>
            <person name="Fitzgerald M."/>
            <person name="Haas B."/>
            <person name="Abouelleil A."/>
            <person name="Alvarado L."/>
            <person name="Arachchi H.M."/>
            <person name="Berlin A."/>
            <person name="Brown A."/>
            <person name="Chapman S.B."/>
            <person name="Chen Z."/>
            <person name="Dunbar C."/>
            <person name="Freedman E."/>
            <person name="Gearin G."/>
            <person name="Goldberg J."/>
            <person name="Griggs A."/>
            <person name="Gujja S."/>
            <person name="Heiman D."/>
            <person name="Howarth C."/>
            <person name="Larson L."/>
            <person name="Lui A."/>
            <person name="MacDonald P.J.P."/>
            <person name="Montmayeur A."/>
            <person name="Murphy C."/>
            <person name="Neiman D."/>
            <person name="Pearson M."/>
            <person name="Priest M."/>
            <person name="Roberts A."/>
            <person name="Saif S."/>
            <person name="Shea T."/>
            <person name="Shenoy N."/>
            <person name="Sisk P."/>
            <person name="Stolte C."/>
            <person name="Sykes S."/>
            <person name="Wortman J."/>
            <person name="Nusbaum C."/>
            <person name="Birren B."/>
        </authorList>
    </citation>
    <scope>NUCLEOTIDE SEQUENCE [LARGE SCALE GENOMIC DNA]</scope>
    <source>
        <strain evidence="12 13">7_3_47FAA</strain>
    </source>
</reference>
<dbReference type="Proteomes" id="UP000011747">
    <property type="component" value="Unassembled WGS sequence"/>
</dbReference>
<dbReference type="InterPro" id="IPR001497">
    <property type="entry name" value="MethylDNA_cys_MeTrfase_AS"/>
</dbReference>
<keyword evidence="5 9" id="KW-0808">Transferase</keyword>
<feature type="domain" description="Methylguanine DNA methyltransferase ribonuclease-like" evidence="11">
    <location>
        <begin position="6"/>
        <end position="68"/>
    </location>
</feature>
<dbReference type="InterPro" id="IPR008332">
    <property type="entry name" value="MethylG_MeTrfase_N"/>
</dbReference>
<dbReference type="InterPro" id="IPR036217">
    <property type="entry name" value="MethylDNA_cys_MeTrfase_DNAb"/>
</dbReference>
<dbReference type="GO" id="GO:0006307">
    <property type="term" value="P:DNA alkylation repair"/>
    <property type="evidence" value="ECO:0007669"/>
    <property type="project" value="UniProtKB-UniRule"/>
</dbReference>
<dbReference type="InterPro" id="IPR036388">
    <property type="entry name" value="WH-like_DNA-bd_sf"/>
</dbReference>
<dbReference type="HAMAP" id="MF_00772">
    <property type="entry name" value="OGT"/>
    <property type="match status" value="1"/>
</dbReference>
<keyword evidence="3 9" id="KW-0963">Cytoplasm</keyword>
<dbReference type="InterPro" id="IPR014048">
    <property type="entry name" value="MethylDNA_cys_MeTrfase_DNA-bd"/>
</dbReference>
<dbReference type="EC" id="2.1.1.63" evidence="9"/>
<keyword evidence="6 9" id="KW-0227">DNA damage</keyword>
<keyword evidence="4 9" id="KW-0489">Methyltransferase</keyword>
<dbReference type="SUPFAM" id="SSF46767">
    <property type="entry name" value="Methylated DNA-protein cysteine methyltransferase, C-terminal domain"/>
    <property type="match status" value="1"/>
</dbReference>
<comment type="subcellular location">
    <subcellularLocation>
        <location evidence="9">Cytoplasm</location>
    </subcellularLocation>
</comment>
<dbReference type="SUPFAM" id="SSF53155">
    <property type="entry name" value="Methylated DNA-protein cysteine methyltransferase domain"/>
    <property type="match status" value="1"/>
</dbReference>
<comment type="miscellaneous">
    <text evidence="9">This enzyme catalyzes only one turnover and therefore is not strictly catalytic. According to one definition, an enzyme is a biocatalyst that acts repeatedly and over many reaction cycles.</text>
</comment>
<dbReference type="GO" id="GO:0005737">
    <property type="term" value="C:cytoplasm"/>
    <property type="evidence" value="ECO:0007669"/>
    <property type="project" value="UniProtKB-SubCell"/>
</dbReference>
<dbReference type="GO" id="GO:0032259">
    <property type="term" value="P:methylation"/>
    <property type="evidence" value="ECO:0007669"/>
    <property type="project" value="UniProtKB-KW"/>
</dbReference>
<comment type="function">
    <text evidence="9">Involved in the cellular defense against the biological effects of O6-methylguanine (O6-MeG) and O4-methylthymine (O4-MeT) in DNA. Repairs the methylated nucleobase in DNA by stoichiometrically transferring the methyl group to a cysteine residue in the enzyme. This is a suicide reaction: the enzyme is irreversibly inactivated.</text>
</comment>
<feature type="active site" description="Nucleophile; methyl group acceptor" evidence="9">
    <location>
        <position position="125"/>
    </location>
</feature>
<evidence type="ECO:0000256" key="6">
    <source>
        <dbReference type="ARBA" id="ARBA00022763"/>
    </source>
</evidence>
<gene>
    <name evidence="12" type="ORF">HMPREF1015_01273</name>
</gene>
<keyword evidence="7 9" id="KW-0234">DNA repair</keyword>